<dbReference type="PANTHER" id="PTHR22722">
    <property type="entry name" value="LOW-DENSITY LIPOPROTEIN RECEPTOR-RELATED PROTEIN 2-RELATED"/>
    <property type="match status" value="1"/>
</dbReference>
<dbReference type="PROSITE" id="PS50068">
    <property type="entry name" value="LDLRA_2"/>
    <property type="match status" value="5"/>
</dbReference>
<evidence type="ECO:0000256" key="11">
    <source>
        <dbReference type="ARBA" id="ARBA00023180"/>
    </source>
</evidence>
<feature type="signal peptide" evidence="17">
    <location>
        <begin position="1"/>
        <end position="23"/>
    </location>
</feature>
<keyword evidence="6" id="KW-0677">Repeat</keyword>
<evidence type="ECO:0000256" key="16">
    <source>
        <dbReference type="SAM" id="Phobius"/>
    </source>
</evidence>
<feature type="disulfide bond" evidence="13">
    <location>
        <begin position="94"/>
        <end position="106"/>
    </location>
</feature>
<feature type="disulfide bond" evidence="13">
    <location>
        <begin position="179"/>
        <end position="191"/>
    </location>
</feature>
<dbReference type="SMART" id="SM00181">
    <property type="entry name" value="EGF"/>
    <property type="match status" value="4"/>
</dbReference>
<dbReference type="PROSITE" id="PS51120">
    <property type="entry name" value="LDLRB"/>
    <property type="match status" value="4"/>
</dbReference>
<dbReference type="InterPro" id="IPR002172">
    <property type="entry name" value="LDrepeatLR_classA_rpt"/>
</dbReference>
<sequence>MFGIWKGLAGLSACWCLLMLIHCLPQTGKKIDFTVTAFPFSFFFFFFVMKAAKQCDDREFRCANGKCISKSFVCDNDNDCSDGSDEASCPKPTCNSRSFQCNNSMCVPAVWRCDGDRDCDDGSDEWPQNCEGREPEKTPRCRPHEFQCANGDCIHGNWKCDGGFDCRDHSDEANSHSTCRSDEFQCKDGTCINKSLQCNGRADCRDLTDEIECDTVCEGPNKFQCRSGECIDTEKVCNKQNDCKDGSDEPAKECDNNECLTGNGGCSHYCNDLKIGYNCSCPAGYRLKADNKTCEDIDECAEPDTCTQICINLPGSYKCDCEEGYMIDPATKTCKAESGTVPTLYFTIKHEVRKLTVDRSEYVRVIPQLKNAVALDMDMPNKMIFWSDLSLKKIYSSMIDVAGNSSHHNVVVESGIEAPEGIAVDWIHGNIYWTDSVLKTISVATTDGSKKKTLIATDLDKPRAITVDPVNNLMYWTDWGEEAKIEKSGLNGADRTTLVKDNIMWPNGITLDMVNQRLYWVDSKLHSLSSIDVNGGARHSLIINEEKLSHPLSLTVFEEKVFWTDMNNAAVFSANRLTGSDITELANDLGQPEDIILHHNLKQPDSSNWCTNGGCEFLCLPAPQNDPQSPRYTCACPDGMVLGPDMKKCVAESTAAPPKTAAPLPPKGPTNPATPRQPDPTTTTTTTKTPTTTSAVQPNQKTEKPAVTAQAAVQPEEAPPSHPVALYVVLPLMIMALLVFGTMYLWKHWHRKNTNTIHFDNPVYQKTTEDELHICRNGSDGYVYPERQMLSMDDTDMA</sequence>
<keyword evidence="2" id="KW-0245">EGF-like domain</keyword>
<dbReference type="Pfam" id="PF00057">
    <property type="entry name" value="Ldl_recept_a"/>
    <property type="match status" value="5"/>
</dbReference>
<dbReference type="SUPFAM" id="SSF57184">
    <property type="entry name" value="Growth factor receptor domain"/>
    <property type="match status" value="1"/>
</dbReference>
<evidence type="ECO:0000256" key="3">
    <source>
        <dbReference type="ARBA" id="ARBA00022583"/>
    </source>
</evidence>
<name>A0A3Q4HUW2_NEOBR</name>
<dbReference type="Proteomes" id="UP000261580">
    <property type="component" value="Unassembled WGS sequence"/>
</dbReference>
<dbReference type="InterPro" id="IPR011042">
    <property type="entry name" value="6-blade_b-propeller_TolB-like"/>
</dbReference>
<feature type="repeat" description="LDL-receptor class B" evidence="14">
    <location>
        <begin position="516"/>
        <end position="560"/>
    </location>
</feature>
<dbReference type="InterPro" id="IPR000152">
    <property type="entry name" value="EGF-type_Asp/Asn_hydroxyl_site"/>
</dbReference>
<keyword evidence="8 16" id="KW-0472">Membrane</keyword>
<dbReference type="FunFam" id="2.10.25.10:FF:000240">
    <property type="entry name" value="Vitamin K-dependent protein S"/>
    <property type="match status" value="1"/>
</dbReference>
<dbReference type="Ensembl" id="ENSNBRT00000025514.1">
    <property type="protein sequence ID" value="ENSNBRP00000024863.1"/>
    <property type="gene ID" value="ENSNBRG00000018963.1"/>
</dbReference>
<evidence type="ECO:0000256" key="12">
    <source>
        <dbReference type="ARBA" id="ARBA00046288"/>
    </source>
</evidence>
<dbReference type="InterPro" id="IPR018097">
    <property type="entry name" value="EGF_Ca-bd_CS"/>
</dbReference>
<dbReference type="FunFam" id="4.10.400.10:FF:000116">
    <property type="entry name" value="Low-density lipoprotein receptor"/>
    <property type="match status" value="1"/>
</dbReference>
<evidence type="ECO:0000313" key="20">
    <source>
        <dbReference type="Proteomes" id="UP000261580"/>
    </source>
</evidence>
<feature type="disulfide bond" evidence="13">
    <location>
        <begin position="141"/>
        <end position="153"/>
    </location>
</feature>
<feature type="disulfide bond" evidence="13">
    <location>
        <begin position="198"/>
        <end position="213"/>
    </location>
</feature>
<comment type="caution">
    <text evidence="13">Lacks conserved residue(s) required for the propagation of feature annotation.</text>
</comment>
<dbReference type="GO" id="GO:0042562">
    <property type="term" value="F:hormone binding"/>
    <property type="evidence" value="ECO:0007669"/>
    <property type="project" value="TreeGrafter"/>
</dbReference>
<keyword evidence="3" id="KW-0254">Endocytosis</keyword>
<feature type="disulfide bond" evidence="13">
    <location>
        <begin position="225"/>
        <end position="243"/>
    </location>
</feature>
<dbReference type="InterPro" id="IPR036055">
    <property type="entry name" value="LDL_receptor-like_sf"/>
</dbReference>
<evidence type="ECO:0000256" key="2">
    <source>
        <dbReference type="ARBA" id="ARBA00022536"/>
    </source>
</evidence>
<evidence type="ECO:0000256" key="1">
    <source>
        <dbReference type="ARBA" id="ARBA00009939"/>
    </source>
</evidence>
<feature type="domain" description="EGF-like" evidence="18">
    <location>
        <begin position="319"/>
        <end position="334"/>
    </location>
</feature>
<evidence type="ECO:0000256" key="7">
    <source>
        <dbReference type="ARBA" id="ARBA00022989"/>
    </source>
</evidence>
<feature type="disulfide bond" evidence="13">
    <location>
        <begin position="101"/>
        <end position="119"/>
    </location>
</feature>
<feature type="transmembrane region" description="Helical" evidence="16">
    <location>
        <begin position="724"/>
        <end position="746"/>
    </location>
</feature>
<dbReference type="SMART" id="SM00135">
    <property type="entry name" value="LY"/>
    <property type="match status" value="5"/>
</dbReference>
<protein>
    <submittedName>
        <fullName evidence="19">Low-density lipoprotein receptor 1-like</fullName>
    </submittedName>
</protein>
<dbReference type="InterPro" id="IPR051221">
    <property type="entry name" value="LDLR-related"/>
</dbReference>
<evidence type="ECO:0000256" key="9">
    <source>
        <dbReference type="ARBA" id="ARBA00023157"/>
    </source>
</evidence>
<feature type="repeat" description="LDL-receptor class B" evidence="14">
    <location>
        <begin position="472"/>
        <end position="515"/>
    </location>
</feature>
<feature type="compositionally biased region" description="Low complexity" evidence="15">
    <location>
        <begin position="705"/>
        <end position="716"/>
    </location>
</feature>
<evidence type="ECO:0000313" key="19">
    <source>
        <dbReference type="Ensembl" id="ENSNBRP00000024863.1"/>
    </source>
</evidence>
<dbReference type="Bgee" id="ENSNBRG00000018963">
    <property type="expression patterns" value="Expressed in liver and 4 other cell types or tissues"/>
</dbReference>
<keyword evidence="4 16" id="KW-0812">Transmembrane</keyword>
<dbReference type="PRINTS" id="PR00261">
    <property type="entry name" value="LDLRECEPTOR"/>
</dbReference>
<dbReference type="Gene3D" id="2.10.25.10">
    <property type="entry name" value="Laminin"/>
    <property type="match status" value="3"/>
</dbReference>
<dbReference type="PROSITE" id="PS01186">
    <property type="entry name" value="EGF_2"/>
    <property type="match status" value="2"/>
</dbReference>
<comment type="subcellular location">
    <subcellularLocation>
        <location evidence="12">Endomembrane system</location>
        <topology evidence="12">Single-pass type I membrane protein</topology>
    </subcellularLocation>
</comment>
<dbReference type="PROSITE" id="PS00010">
    <property type="entry name" value="ASX_HYDROXYL"/>
    <property type="match status" value="2"/>
</dbReference>
<dbReference type="PANTHER" id="PTHR22722:SF15">
    <property type="entry name" value="LOW-DENSITY LIPOPROTEIN RECEPTOR-RELATED"/>
    <property type="match status" value="1"/>
</dbReference>
<reference evidence="19" key="2">
    <citation type="submission" date="2025-09" db="UniProtKB">
        <authorList>
            <consortium name="Ensembl"/>
        </authorList>
    </citation>
    <scope>IDENTIFICATION</scope>
</reference>
<dbReference type="AlphaFoldDB" id="A0A3Q4HUW2"/>
<feature type="disulfide bond" evidence="13">
    <location>
        <begin position="74"/>
        <end position="89"/>
    </location>
</feature>
<dbReference type="PROSITE" id="PS01209">
    <property type="entry name" value="LDLRA_1"/>
    <property type="match status" value="3"/>
</dbReference>
<reference evidence="19" key="1">
    <citation type="submission" date="2025-08" db="UniProtKB">
        <authorList>
            <consortium name="Ensembl"/>
        </authorList>
    </citation>
    <scope>IDENTIFICATION</scope>
</reference>
<dbReference type="Gene3D" id="4.10.400.10">
    <property type="entry name" value="Low-density Lipoprotein Receptor"/>
    <property type="match status" value="5"/>
</dbReference>
<feature type="disulfide bond" evidence="13">
    <location>
        <begin position="186"/>
        <end position="204"/>
    </location>
</feature>
<evidence type="ECO:0000256" key="14">
    <source>
        <dbReference type="PROSITE-ProRule" id="PRU00461"/>
    </source>
</evidence>
<dbReference type="SUPFAM" id="SSF63825">
    <property type="entry name" value="YWTD domain"/>
    <property type="match status" value="1"/>
</dbReference>
<dbReference type="GO" id="GO:0016324">
    <property type="term" value="C:apical plasma membrane"/>
    <property type="evidence" value="ECO:0007669"/>
    <property type="project" value="TreeGrafter"/>
</dbReference>
<evidence type="ECO:0000256" key="6">
    <source>
        <dbReference type="ARBA" id="ARBA00022737"/>
    </source>
</evidence>
<feature type="chain" id="PRO_5018524971" evidence="17">
    <location>
        <begin position="24"/>
        <end position="798"/>
    </location>
</feature>
<dbReference type="CDD" id="cd00112">
    <property type="entry name" value="LDLa"/>
    <property type="match status" value="4"/>
</dbReference>
<dbReference type="SUPFAM" id="SSF57424">
    <property type="entry name" value="LDL receptor-like module"/>
    <property type="match status" value="5"/>
</dbReference>
<keyword evidence="7 16" id="KW-1133">Transmembrane helix</keyword>
<keyword evidence="9 13" id="KW-1015">Disulfide bond</keyword>
<feature type="disulfide bond" evidence="13">
    <location>
        <begin position="62"/>
        <end position="80"/>
    </location>
</feature>
<keyword evidence="10" id="KW-0675">Receptor</keyword>
<feature type="disulfide bond" evidence="13">
    <location>
        <begin position="148"/>
        <end position="166"/>
    </location>
</feature>
<evidence type="ECO:0000259" key="18">
    <source>
        <dbReference type="PROSITE" id="PS01186"/>
    </source>
</evidence>
<dbReference type="Pfam" id="PF12662">
    <property type="entry name" value="cEGF"/>
    <property type="match status" value="1"/>
</dbReference>
<feature type="disulfide bond" evidence="13">
    <location>
        <begin position="55"/>
        <end position="67"/>
    </location>
</feature>
<dbReference type="Pfam" id="PF00058">
    <property type="entry name" value="Ldl_recept_b"/>
    <property type="match status" value="5"/>
</dbReference>
<feature type="compositionally biased region" description="Low complexity" evidence="15">
    <location>
        <begin position="673"/>
        <end position="693"/>
    </location>
</feature>
<organism evidence="19 20">
    <name type="scientific">Neolamprologus brichardi</name>
    <name type="common">Fairy cichlid</name>
    <name type="synonym">Lamprologus brichardi</name>
    <dbReference type="NCBI Taxonomy" id="32507"/>
    <lineage>
        <taxon>Eukaryota</taxon>
        <taxon>Metazoa</taxon>
        <taxon>Chordata</taxon>
        <taxon>Craniata</taxon>
        <taxon>Vertebrata</taxon>
        <taxon>Euteleostomi</taxon>
        <taxon>Actinopterygii</taxon>
        <taxon>Neopterygii</taxon>
        <taxon>Teleostei</taxon>
        <taxon>Neoteleostei</taxon>
        <taxon>Acanthomorphata</taxon>
        <taxon>Ovalentaria</taxon>
        <taxon>Cichlomorphae</taxon>
        <taxon>Cichliformes</taxon>
        <taxon>Cichlidae</taxon>
        <taxon>African cichlids</taxon>
        <taxon>Pseudocrenilabrinae</taxon>
        <taxon>Lamprologini</taxon>
        <taxon>Neolamprologus</taxon>
    </lineage>
</organism>
<dbReference type="InterPro" id="IPR026823">
    <property type="entry name" value="cEGF"/>
</dbReference>
<accession>A0A3Q4HUW2</accession>
<keyword evidence="11" id="KW-0325">Glycoprotein</keyword>
<dbReference type="FunFam" id="2.10.25.10:FF:000093">
    <property type="entry name" value="Very low-density lipoprotein receptor"/>
    <property type="match status" value="1"/>
</dbReference>
<dbReference type="InterPro" id="IPR009030">
    <property type="entry name" value="Growth_fac_rcpt_cys_sf"/>
</dbReference>
<dbReference type="GO" id="GO:0005509">
    <property type="term" value="F:calcium ion binding"/>
    <property type="evidence" value="ECO:0007669"/>
    <property type="project" value="InterPro"/>
</dbReference>
<evidence type="ECO:0000256" key="5">
    <source>
        <dbReference type="ARBA" id="ARBA00022729"/>
    </source>
</evidence>
<dbReference type="Gene3D" id="2.120.10.30">
    <property type="entry name" value="TolB, C-terminal domain"/>
    <property type="match status" value="1"/>
</dbReference>
<dbReference type="InterPro" id="IPR000033">
    <property type="entry name" value="LDLR_classB_rpt"/>
</dbReference>
<evidence type="ECO:0000256" key="10">
    <source>
        <dbReference type="ARBA" id="ARBA00023170"/>
    </source>
</evidence>
<keyword evidence="5 17" id="KW-0732">Signal</keyword>
<dbReference type="SMART" id="SM00179">
    <property type="entry name" value="EGF_CA"/>
    <property type="match status" value="2"/>
</dbReference>
<dbReference type="PROSITE" id="PS01187">
    <property type="entry name" value="EGF_CA"/>
    <property type="match status" value="1"/>
</dbReference>
<dbReference type="FunFam" id="4.10.400.10:FF:000113">
    <property type="entry name" value="Low-density lipoprotein receptor-related protein 8"/>
    <property type="match status" value="1"/>
</dbReference>
<dbReference type="InterPro" id="IPR023415">
    <property type="entry name" value="LDLR_class-A_CS"/>
</dbReference>
<evidence type="ECO:0000256" key="4">
    <source>
        <dbReference type="ARBA" id="ARBA00022692"/>
    </source>
</evidence>
<comment type="similarity">
    <text evidence="1">Belongs to the LDLR family.</text>
</comment>
<dbReference type="GO" id="GO:0006898">
    <property type="term" value="P:receptor-mediated endocytosis"/>
    <property type="evidence" value="ECO:0007669"/>
    <property type="project" value="TreeGrafter"/>
</dbReference>
<dbReference type="GeneTree" id="ENSGT00940000154819"/>
<dbReference type="InterPro" id="IPR001881">
    <property type="entry name" value="EGF-like_Ca-bd_dom"/>
</dbReference>
<feature type="domain" description="EGF-like" evidence="18">
    <location>
        <begin position="279"/>
        <end position="294"/>
    </location>
</feature>
<proteinExistence type="inferred from homology"/>
<evidence type="ECO:0000256" key="17">
    <source>
        <dbReference type="SAM" id="SignalP"/>
    </source>
</evidence>
<dbReference type="GO" id="GO:0012505">
    <property type="term" value="C:endomembrane system"/>
    <property type="evidence" value="ECO:0007669"/>
    <property type="project" value="UniProtKB-SubCell"/>
</dbReference>
<feature type="repeat" description="LDL-receptor class B" evidence="14">
    <location>
        <begin position="382"/>
        <end position="428"/>
    </location>
</feature>
<dbReference type="GO" id="GO:0043235">
    <property type="term" value="C:receptor complex"/>
    <property type="evidence" value="ECO:0007669"/>
    <property type="project" value="TreeGrafter"/>
</dbReference>
<evidence type="ECO:0000256" key="13">
    <source>
        <dbReference type="PROSITE-ProRule" id="PRU00124"/>
    </source>
</evidence>
<evidence type="ECO:0000256" key="15">
    <source>
        <dbReference type="SAM" id="MobiDB-lite"/>
    </source>
</evidence>
<dbReference type="FunFam" id="2.120.10.30:FF:000002">
    <property type="entry name" value="low-density lipoprotein receptor isoform X1"/>
    <property type="match status" value="1"/>
</dbReference>
<dbReference type="SMART" id="SM00192">
    <property type="entry name" value="LDLa"/>
    <property type="match status" value="5"/>
</dbReference>
<keyword evidence="20" id="KW-1185">Reference proteome</keyword>
<feature type="region of interest" description="Disordered" evidence="15">
    <location>
        <begin position="652"/>
        <end position="719"/>
    </location>
</feature>
<dbReference type="InterPro" id="IPR000742">
    <property type="entry name" value="EGF"/>
</dbReference>
<evidence type="ECO:0000256" key="8">
    <source>
        <dbReference type="ARBA" id="ARBA00023136"/>
    </source>
</evidence>
<feature type="repeat" description="LDL-receptor class B" evidence="14">
    <location>
        <begin position="429"/>
        <end position="471"/>
    </location>
</feature>